<evidence type="ECO:0000313" key="1">
    <source>
        <dbReference type="EMBL" id="EYC07737.1"/>
    </source>
</evidence>
<name>A0A016TYQ0_9BILA</name>
<accession>A0A016TYQ0</accession>
<reference evidence="2" key="1">
    <citation type="journal article" date="2015" name="Nat. Genet.">
        <title>The genome and transcriptome of the zoonotic hookworm Ancylostoma ceylanicum identify infection-specific gene families.</title>
        <authorList>
            <person name="Schwarz E.M."/>
            <person name="Hu Y."/>
            <person name="Antoshechkin I."/>
            <person name="Miller M.M."/>
            <person name="Sternberg P.W."/>
            <person name="Aroian R.V."/>
        </authorList>
    </citation>
    <scope>NUCLEOTIDE SEQUENCE</scope>
    <source>
        <strain evidence="2">HY135</strain>
    </source>
</reference>
<sequence>MTLVDIFLQFAGSVSIHVSHPSPGKSSIPPPQCSFRVPALPLNPFLITDALITSSSTSSSFLMFEVTWRLTSLAITSTMLPAGCLKWQVLVHPTN</sequence>
<gene>
    <name evidence="1" type="primary">Acey_s0069.g369</name>
    <name evidence="1" type="ORF">Y032_0069g369</name>
</gene>
<dbReference type="AlphaFoldDB" id="A0A016TYQ0"/>
<evidence type="ECO:0000313" key="2">
    <source>
        <dbReference type="Proteomes" id="UP000024635"/>
    </source>
</evidence>
<organism evidence="1 2">
    <name type="scientific">Ancylostoma ceylanicum</name>
    <dbReference type="NCBI Taxonomy" id="53326"/>
    <lineage>
        <taxon>Eukaryota</taxon>
        <taxon>Metazoa</taxon>
        <taxon>Ecdysozoa</taxon>
        <taxon>Nematoda</taxon>
        <taxon>Chromadorea</taxon>
        <taxon>Rhabditida</taxon>
        <taxon>Rhabditina</taxon>
        <taxon>Rhabditomorpha</taxon>
        <taxon>Strongyloidea</taxon>
        <taxon>Ancylostomatidae</taxon>
        <taxon>Ancylostomatinae</taxon>
        <taxon>Ancylostoma</taxon>
    </lineage>
</organism>
<comment type="caution">
    <text evidence="1">The sequence shown here is derived from an EMBL/GenBank/DDBJ whole genome shotgun (WGS) entry which is preliminary data.</text>
</comment>
<proteinExistence type="predicted"/>
<dbReference type="EMBL" id="JARK01001405">
    <property type="protein sequence ID" value="EYC07737.1"/>
    <property type="molecule type" value="Genomic_DNA"/>
</dbReference>
<keyword evidence="2" id="KW-1185">Reference proteome</keyword>
<dbReference type="Proteomes" id="UP000024635">
    <property type="component" value="Unassembled WGS sequence"/>
</dbReference>
<protein>
    <submittedName>
        <fullName evidence="1">Uncharacterized protein</fullName>
    </submittedName>
</protein>